<accession>B0T560</accession>
<proteinExistence type="predicted"/>
<dbReference type="InterPro" id="IPR011058">
    <property type="entry name" value="Cyanovirin-N"/>
</dbReference>
<protein>
    <submittedName>
        <fullName evidence="3">Cyanovirin-N domain protein</fullName>
    </submittedName>
</protein>
<evidence type="ECO:0000256" key="1">
    <source>
        <dbReference type="SAM" id="SignalP"/>
    </source>
</evidence>
<evidence type="ECO:0000259" key="2">
    <source>
        <dbReference type="SMART" id="SM01111"/>
    </source>
</evidence>
<dbReference type="KEGG" id="cak:Caul_4886"/>
<dbReference type="SMART" id="SM01111">
    <property type="entry name" value="CVNH"/>
    <property type="match status" value="1"/>
</dbReference>
<name>B0T560_CAUSK</name>
<feature type="domain" description="Cyanovirin-N" evidence="2">
    <location>
        <begin position="35"/>
        <end position="140"/>
    </location>
</feature>
<dbReference type="AlphaFoldDB" id="B0T560"/>
<dbReference type="OrthoDB" id="7190886at2"/>
<dbReference type="Pfam" id="PF08881">
    <property type="entry name" value="CVNH"/>
    <property type="match status" value="2"/>
</dbReference>
<feature type="signal peptide" evidence="1">
    <location>
        <begin position="1"/>
        <end position="32"/>
    </location>
</feature>
<dbReference type="HOGENOM" id="CLU_1831528_0_0_5"/>
<dbReference type="SUPFAM" id="SSF51322">
    <property type="entry name" value="Cyanovirin-N"/>
    <property type="match status" value="1"/>
</dbReference>
<sequence precursor="true">MSKLIKMTSALALALAGLGSTAMVGIATPAAAASGFQNTCSNITFAYNAASQAVLNAMCLRADGSANGTSLVLTGISNNNGNLVQGGGASTFQKSCGNIQITANAQGATLTALCRNSGGGSNATSLPLNNIGNNNGNLTY</sequence>
<dbReference type="Gene3D" id="2.30.60.10">
    <property type="entry name" value="Cyanovirin-N"/>
    <property type="match status" value="1"/>
</dbReference>
<feature type="chain" id="PRO_5002753052" evidence="1">
    <location>
        <begin position="33"/>
        <end position="140"/>
    </location>
</feature>
<gene>
    <name evidence="3" type="ordered locus">Caul_4886</name>
</gene>
<evidence type="ECO:0000313" key="3">
    <source>
        <dbReference type="EMBL" id="ABZ74006.1"/>
    </source>
</evidence>
<keyword evidence="1" id="KW-0732">Signal</keyword>
<dbReference type="EMBL" id="CP000927">
    <property type="protein sequence ID" value="ABZ74006.1"/>
    <property type="molecule type" value="Genomic_DNA"/>
</dbReference>
<organism evidence="3">
    <name type="scientific">Caulobacter sp. (strain K31)</name>
    <dbReference type="NCBI Taxonomy" id="366602"/>
    <lineage>
        <taxon>Bacteria</taxon>
        <taxon>Pseudomonadati</taxon>
        <taxon>Pseudomonadota</taxon>
        <taxon>Alphaproteobacteria</taxon>
        <taxon>Caulobacterales</taxon>
        <taxon>Caulobacteraceae</taxon>
        <taxon>Caulobacter</taxon>
    </lineage>
</organism>
<dbReference type="InterPro" id="IPR036673">
    <property type="entry name" value="Cyanovirin-N_sf"/>
</dbReference>
<dbReference type="eggNOG" id="ENOG502ZMSJ">
    <property type="taxonomic scope" value="Bacteria"/>
</dbReference>
<reference evidence="3" key="1">
    <citation type="submission" date="2008-01" db="EMBL/GenBank/DDBJ databases">
        <title>Complete sequence of chromosome of Caulobacter sp. K31.</title>
        <authorList>
            <consortium name="US DOE Joint Genome Institute"/>
            <person name="Copeland A."/>
            <person name="Lucas S."/>
            <person name="Lapidus A."/>
            <person name="Barry K."/>
            <person name="Glavina del Rio T."/>
            <person name="Dalin E."/>
            <person name="Tice H."/>
            <person name="Pitluck S."/>
            <person name="Bruce D."/>
            <person name="Goodwin L."/>
            <person name="Thompson L.S."/>
            <person name="Brettin T."/>
            <person name="Detter J.C."/>
            <person name="Han C."/>
            <person name="Schmutz J."/>
            <person name="Larimer F."/>
            <person name="Land M."/>
            <person name="Hauser L."/>
            <person name="Kyrpides N."/>
            <person name="Kim E."/>
            <person name="Stephens C."/>
            <person name="Richardson P."/>
        </authorList>
    </citation>
    <scope>NUCLEOTIDE SEQUENCE [LARGE SCALE GENOMIC DNA]</scope>
    <source>
        <strain evidence="3">K31</strain>
    </source>
</reference>